<keyword evidence="3 4" id="KW-0378">Hydrolase</keyword>
<comment type="similarity">
    <text evidence="2 4">Belongs to the Nudix hydrolase family.</text>
</comment>
<dbReference type="PROSITE" id="PS51462">
    <property type="entry name" value="NUDIX"/>
    <property type="match status" value="1"/>
</dbReference>
<dbReference type="Proteomes" id="UP000654947">
    <property type="component" value="Unassembled WGS sequence"/>
</dbReference>
<dbReference type="PROSITE" id="PS00893">
    <property type="entry name" value="NUDIX_BOX"/>
    <property type="match status" value="1"/>
</dbReference>
<keyword evidence="7" id="KW-1185">Reference proteome</keyword>
<name>A0A919CJ45_9ACTN</name>
<dbReference type="SUPFAM" id="SSF55811">
    <property type="entry name" value="Nudix"/>
    <property type="match status" value="1"/>
</dbReference>
<dbReference type="PRINTS" id="PR00502">
    <property type="entry name" value="NUDIXFAMILY"/>
</dbReference>
<evidence type="ECO:0000313" key="6">
    <source>
        <dbReference type="EMBL" id="GHD29053.1"/>
    </source>
</evidence>
<feature type="domain" description="Nudix hydrolase" evidence="5">
    <location>
        <begin position="108"/>
        <end position="243"/>
    </location>
</feature>
<proteinExistence type="inferred from homology"/>
<evidence type="ECO:0000256" key="1">
    <source>
        <dbReference type="ARBA" id="ARBA00001946"/>
    </source>
</evidence>
<gene>
    <name evidence="6" type="ORF">GCM10007147_29490</name>
</gene>
<dbReference type="CDD" id="cd02883">
    <property type="entry name" value="NUDIX_Hydrolase"/>
    <property type="match status" value="1"/>
</dbReference>
<evidence type="ECO:0000313" key="7">
    <source>
        <dbReference type="Proteomes" id="UP000654947"/>
    </source>
</evidence>
<dbReference type="GO" id="GO:0016787">
    <property type="term" value="F:hydrolase activity"/>
    <property type="evidence" value="ECO:0007669"/>
    <property type="project" value="UniProtKB-KW"/>
</dbReference>
<dbReference type="EMBL" id="BMXL01000015">
    <property type="protein sequence ID" value="GHD29053.1"/>
    <property type="molecule type" value="Genomic_DNA"/>
</dbReference>
<sequence length="247" mass="26625">MTAHLVTSGAHGPELRGERVLFGQDPAALLRERNGLASRTPLAVVDVITEVVPRPGGHRLHIDRVVFAEPAHRHAWAELAGSADLLPGPAELITEEEVEADGSERPRLRRFASYGIVTDPAGRLMLSRIAEGFPAAGTWHLPGGGVDDGEDARTALRREVLEETGQQGVVGELITVASHRRAVQTGTDVYAVWVFSHVFVPEPVPAQVLETDGSTCECGWFTPEEVSGLHLSTTARRGLEFLVGHHP</sequence>
<comment type="caution">
    <text evidence="6">The sequence shown here is derived from an EMBL/GenBank/DDBJ whole genome shotgun (WGS) entry which is preliminary data.</text>
</comment>
<dbReference type="Gene3D" id="3.90.79.10">
    <property type="entry name" value="Nucleoside Triphosphate Pyrophosphohydrolase"/>
    <property type="match status" value="1"/>
</dbReference>
<evidence type="ECO:0000259" key="5">
    <source>
        <dbReference type="PROSITE" id="PS51462"/>
    </source>
</evidence>
<comment type="cofactor">
    <cofactor evidence="1">
        <name>Mg(2+)</name>
        <dbReference type="ChEBI" id="CHEBI:18420"/>
    </cofactor>
</comment>
<protein>
    <recommendedName>
        <fullName evidence="5">Nudix hydrolase domain-containing protein</fullName>
    </recommendedName>
</protein>
<accession>A0A919CJ45</accession>
<dbReference type="RefSeq" id="WP_193518150.1">
    <property type="nucleotide sequence ID" value="NZ_BMXL01000015.1"/>
</dbReference>
<evidence type="ECO:0000256" key="4">
    <source>
        <dbReference type="RuleBase" id="RU003476"/>
    </source>
</evidence>
<reference evidence="6 7" key="1">
    <citation type="journal article" date="2014" name="Int. J. Syst. Evol. Microbiol.">
        <title>Complete genome sequence of Corynebacterium casei LMG S-19264T (=DSM 44701T), isolated from a smear-ripened cheese.</title>
        <authorList>
            <consortium name="US DOE Joint Genome Institute (JGI-PGF)"/>
            <person name="Walter F."/>
            <person name="Albersmeier A."/>
            <person name="Kalinowski J."/>
            <person name="Ruckert C."/>
        </authorList>
    </citation>
    <scope>NUCLEOTIDE SEQUENCE [LARGE SCALE GENOMIC DNA]</scope>
    <source>
        <strain evidence="6 7">KCTC 19473</strain>
    </source>
</reference>
<dbReference type="PANTHER" id="PTHR43046">
    <property type="entry name" value="GDP-MANNOSE MANNOSYL HYDROLASE"/>
    <property type="match status" value="1"/>
</dbReference>
<dbReference type="Pfam" id="PF00293">
    <property type="entry name" value="NUDIX"/>
    <property type="match status" value="1"/>
</dbReference>
<organism evidence="6 7">
    <name type="scientific">Nocardiopsis kunsanensis</name>
    <dbReference type="NCBI Taxonomy" id="141693"/>
    <lineage>
        <taxon>Bacteria</taxon>
        <taxon>Bacillati</taxon>
        <taxon>Actinomycetota</taxon>
        <taxon>Actinomycetes</taxon>
        <taxon>Streptosporangiales</taxon>
        <taxon>Nocardiopsidaceae</taxon>
        <taxon>Nocardiopsis</taxon>
    </lineage>
</organism>
<dbReference type="AlphaFoldDB" id="A0A919CJ45"/>
<dbReference type="InterPro" id="IPR015797">
    <property type="entry name" value="NUDIX_hydrolase-like_dom_sf"/>
</dbReference>
<evidence type="ECO:0000256" key="3">
    <source>
        <dbReference type="ARBA" id="ARBA00022801"/>
    </source>
</evidence>
<dbReference type="InterPro" id="IPR020476">
    <property type="entry name" value="Nudix_hydrolase"/>
</dbReference>
<dbReference type="PANTHER" id="PTHR43046:SF14">
    <property type="entry name" value="MUTT_NUDIX FAMILY PROTEIN"/>
    <property type="match status" value="1"/>
</dbReference>
<dbReference type="InterPro" id="IPR000086">
    <property type="entry name" value="NUDIX_hydrolase_dom"/>
</dbReference>
<evidence type="ECO:0000256" key="2">
    <source>
        <dbReference type="ARBA" id="ARBA00005582"/>
    </source>
</evidence>
<dbReference type="InterPro" id="IPR020084">
    <property type="entry name" value="NUDIX_hydrolase_CS"/>
</dbReference>